<dbReference type="PANTHER" id="PTHR47320">
    <property type="entry name" value="BIFUNCTIONAL URIDYLYLTRANSFERASE/URIDYLYL-REMOVING ENZYME"/>
    <property type="match status" value="1"/>
</dbReference>
<dbReference type="AlphaFoldDB" id="A0A173LJY6"/>
<comment type="domain">
    <text evidence="6">Has four distinct domains: an N-terminal nucleotidyltransferase (NT) domain responsible for UTase activity, a central HD domain that encodes UR activity, and two C-terminal ACT domains that seem to have a role in glutamine sensing.</text>
</comment>
<keyword evidence="4 6" id="KW-0460">Magnesium</keyword>
<evidence type="ECO:0000313" key="9">
    <source>
        <dbReference type="Proteomes" id="UP000186104"/>
    </source>
</evidence>
<dbReference type="HAMAP" id="MF_00277">
    <property type="entry name" value="PII_uridylyl_transf"/>
    <property type="match status" value="1"/>
</dbReference>
<protein>
    <recommendedName>
        <fullName evidence="6">Bifunctional uridylyltransferase/uridylyl-removing enzyme</fullName>
        <shortName evidence="6">UTase/UR</shortName>
    </recommendedName>
    <alternativeName>
        <fullName evidence="6">Bifunctional [protein-PII] modification enzyme</fullName>
    </alternativeName>
    <alternativeName>
        <fullName evidence="6">Bifunctional nitrogen sensor protein</fullName>
    </alternativeName>
    <domain>
        <recommendedName>
            <fullName evidence="6">[Protein-PII] uridylyltransferase</fullName>
            <shortName evidence="6">PII uridylyltransferase</shortName>
            <shortName evidence="6">UTase</shortName>
            <ecNumber evidence="6">2.7.7.59</ecNumber>
        </recommendedName>
    </domain>
    <domain>
        <recommendedName>
            <fullName evidence="6">[Protein-PII]-UMP uridylyl-removing enzyme</fullName>
            <shortName evidence="6">UR</shortName>
            <ecNumber evidence="6">3.1.4.-</ecNumber>
        </recommendedName>
    </domain>
</protein>
<comment type="similarity">
    <text evidence="6">Belongs to the GlnD family.</text>
</comment>
<evidence type="ECO:0000256" key="6">
    <source>
        <dbReference type="HAMAP-Rule" id="MF_00277"/>
    </source>
</evidence>
<dbReference type="EMBL" id="CP015961">
    <property type="protein sequence ID" value="ANI92636.1"/>
    <property type="molecule type" value="Genomic_DNA"/>
</dbReference>
<comment type="activity regulation">
    <text evidence="6">Uridylyltransferase (UTase) activity is inhibited by glutamine, while glutamine activates uridylyl-removing (UR) activity.</text>
</comment>
<dbReference type="OrthoDB" id="9758038at2"/>
<dbReference type="RefSeq" id="WP_083657632.1">
    <property type="nucleotide sequence ID" value="NZ_CP015961.1"/>
</dbReference>
<dbReference type="SUPFAM" id="SSF81593">
    <property type="entry name" value="Nucleotidyltransferase substrate binding subunit/domain"/>
    <property type="match status" value="1"/>
</dbReference>
<dbReference type="PIRSF" id="PIRSF006288">
    <property type="entry name" value="PII_uridyltransf"/>
    <property type="match status" value="1"/>
</dbReference>
<evidence type="ECO:0000256" key="4">
    <source>
        <dbReference type="ARBA" id="ARBA00022842"/>
    </source>
</evidence>
<evidence type="ECO:0000259" key="7">
    <source>
        <dbReference type="PROSITE" id="PS51831"/>
    </source>
</evidence>
<dbReference type="GO" id="GO:0006808">
    <property type="term" value="P:regulation of nitrogen utilization"/>
    <property type="evidence" value="ECO:0007669"/>
    <property type="project" value="UniProtKB-UniRule"/>
</dbReference>
<proteinExistence type="inferred from homology"/>
<dbReference type="Pfam" id="PF01966">
    <property type="entry name" value="HD"/>
    <property type="match status" value="1"/>
</dbReference>
<comment type="catalytic activity">
    <reaction evidence="6">
        <text>[protein-PII]-L-tyrosine + UTP = [protein-PII]-uridylyl-L-tyrosine + diphosphate</text>
        <dbReference type="Rhea" id="RHEA:13673"/>
        <dbReference type="Rhea" id="RHEA-COMP:12147"/>
        <dbReference type="Rhea" id="RHEA-COMP:12148"/>
        <dbReference type="ChEBI" id="CHEBI:33019"/>
        <dbReference type="ChEBI" id="CHEBI:46398"/>
        <dbReference type="ChEBI" id="CHEBI:46858"/>
        <dbReference type="ChEBI" id="CHEBI:90602"/>
        <dbReference type="EC" id="2.7.7.59"/>
    </reaction>
</comment>
<evidence type="ECO:0000256" key="1">
    <source>
        <dbReference type="ARBA" id="ARBA00022679"/>
    </source>
</evidence>
<dbReference type="InterPro" id="IPR010043">
    <property type="entry name" value="UTase/UR"/>
</dbReference>
<dbReference type="GO" id="GO:0008773">
    <property type="term" value="F:[protein-PII] uridylyltransferase activity"/>
    <property type="evidence" value="ECO:0007669"/>
    <property type="project" value="UniProtKB-UniRule"/>
</dbReference>
<comment type="cofactor">
    <cofactor evidence="6">
        <name>Mg(2+)</name>
        <dbReference type="ChEBI" id="CHEBI:18420"/>
    </cofactor>
</comment>
<feature type="region of interest" description="Uridylyltransferase" evidence="6">
    <location>
        <begin position="1"/>
        <end position="317"/>
    </location>
</feature>
<keyword evidence="1 6" id="KW-0808">Transferase</keyword>
<reference evidence="8 9" key="1">
    <citation type="submission" date="2016-06" db="EMBL/GenBank/DDBJ databases">
        <title>Complete genome sequence of a saline-alkali tolerant type strain Dietzia timorensis ID05-A0528T.</title>
        <authorList>
            <person name="Wu X."/>
        </authorList>
    </citation>
    <scope>NUCLEOTIDE SEQUENCE [LARGE SCALE GENOMIC DNA]</scope>
    <source>
        <strain evidence="8 9">ID05-A0528</strain>
    </source>
</reference>
<dbReference type="EC" id="2.7.7.59" evidence="6"/>
<dbReference type="InterPro" id="IPR045865">
    <property type="entry name" value="ACT-like_dom_sf"/>
</dbReference>
<keyword evidence="2 6" id="KW-0548">Nucleotidyltransferase</keyword>
<accession>A0A173LJY6</accession>
<dbReference type="CDD" id="cd04873">
    <property type="entry name" value="ACT_UUR-ACR-like"/>
    <property type="match status" value="1"/>
</dbReference>
<comment type="function">
    <text evidence="6">Modifies, by uridylylation and deuridylylation, the PII regulatory proteins (GlnB and homologs), in response to the nitrogen status of the cell that GlnD senses through the glutamine level. Under low glutamine levels, catalyzes the conversion of the PII proteins and UTP to PII-UMP and PPi, while under higher glutamine levels, GlnD hydrolyzes PII-UMP to PII and UMP (deuridylylation). Thus, controls uridylylation state and activity of the PII proteins, and plays an important role in the regulation of nitrogen metabolism.</text>
</comment>
<sequence>MVTISAQELKGELAGGRAGLIDSALAGTLDSQGLRSAMTELYDLVLGRLATRAGIVPGSGYALCAFGGLGRREMLPYSDLDLVLLYDGGRAANLQETADALWYPLWDSGLSIDHSVRTPEQCLTLAAEDPKVALSMLELRHIAGDPALYEKAASGARTAWRKVVHSKLDDLVDQIAARRQRSGAIAHRTEPDLKYGEGGLRDAQILDALAEANVANEAIAVIPDAPGRSAREARKLLLDVRTCLHLVGGKSRDILHAQFAEDVARLLHYDDRFALARDLSNASRTIAFATDLGVRTARGAIPRRGLAALRRAPARRPLAEGVVEQGGEVVLARGARPERDDSLLLRVATASARHGIPISAGTLRRLADGAPSLRDESSPVYLDNLVSLLGTGELAIGVIETLDRSGLWDRILPEWAAVRDLPSRSAMHVFTVDRHQVEVVAEATRLATEVSRPDLLLICALIHDIGKGRQRDHSVLGAELAAVICARLGMPARDAERVVKVVRHHLLLAKTAASRDASDPATAEEILTHLGTRDRVTFELLVALTEADSRATGPGVWTPWKAHVHSTLAATCVPYVDNVAPAPPELTPADGPSVTANIRITEGAYATRYVLEAEVDGGTGGLADVLLVLAARGIEVVRAQTLRVEQGEAGEIHRVLADISTLFGTPSDPALVAQDLRALSSSTVRSRLHSKVDRRQQEAWTAAGARPRVWFEHDIGEAGGSESRSGLLRVRSADRPGLLAELIGACRAAGVEVEWSRAETFGEFIADTLYVSGISDAPGGTERLVDAVRAMLPSPPPEAEENR</sequence>
<dbReference type="Gene3D" id="3.30.460.10">
    <property type="entry name" value="Beta Polymerase, domain 2"/>
    <property type="match status" value="1"/>
</dbReference>
<keyword evidence="9" id="KW-1185">Reference proteome</keyword>
<dbReference type="Pfam" id="PF08335">
    <property type="entry name" value="GlnD_UR_UTase"/>
    <property type="match status" value="1"/>
</dbReference>
<dbReference type="Gene3D" id="1.10.3090.10">
    <property type="entry name" value="cca-adding enzyme, domain 2"/>
    <property type="match status" value="1"/>
</dbReference>
<dbReference type="SMART" id="SM00471">
    <property type="entry name" value="HDc"/>
    <property type="match status" value="1"/>
</dbReference>
<dbReference type="SUPFAM" id="SSF55021">
    <property type="entry name" value="ACT-like"/>
    <property type="match status" value="1"/>
</dbReference>
<keyword evidence="5 6" id="KW-0511">Multifunctional enzyme</keyword>
<gene>
    <name evidence="6" type="primary">glnD</name>
    <name evidence="8" type="ORF">BJL86_1865</name>
</gene>
<dbReference type="SUPFAM" id="SSF109604">
    <property type="entry name" value="HD-domain/PDEase-like"/>
    <property type="match status" value="1"/>
</dbReference>
<comment type="caution">
    <text evidence="6">Lacks conserved residue(s) required for the propagation of feature annotation.</text>
</comment>
<feature type="domain" description="HD" evidence="7">
    <location>
        <begin position="432"/>
        <end position="536"/>
    </location>
</feature>
<dbReference type="GO" id="GO:0008081">
    <property type="term" value="F:phosphoric diester hydrolase activity"/>
    <property type="evidence" value="ECO:0007669"/>
    <property type="project" value="UniProtKB-UniRule"/>
</dbReference>
<evidence type="ECO:0000256" key="5">
    <source>
        <dbReference type="ARBA" id="ARBA00023268"/>
    </source>
</evidence>
<dbReference type="STRING" id="499555.BJL86_1865"/>
<dbReference type="PANTHER" id="PTHR47320:SF1">
    <property type="entry name" value="BIFUNCTIONAL URIDYLYLTRANSFERASE_URIDYLYL-REMOVING ENZYME"/>
    <property type="match status" value="1"/>
</dbReference>
<dbReference type="Proteomes" id="UP000186104">
    <property type="component" value="Chromosome"/>
</dbReference>
<keyword evidence="3 6" id="KW-0378">Hydrolase</keyword>
<organism evidence="8 9">
    <name type="scientific">Dietzia timorensis</name>
    <dbReference type="NCBI Taxonomy" id="499555"/>
    <lineage>
        <taxon>Bacteria</taxon>
        <taxon>Bacillati</taxon>
        <taxon>Actinomycetota</taxon>
        <taxon>Actinomycetes</taxon>
        <taxon>Mycobacteriales</taxon>
        <taxon>Dietziaceae</taxon>
        <taxon>Dietzia</taxon>
    </lineage>
</organism>
<evidence type="ECO:0000256" key="2">
    <source>
        <dbReference type="ARBA" id="ARBA00022695"/>
    </source>
</evidence>
<dbReference type="InterPro" id="IPR003607">
    <property type="entry name" value="HD/PDEase_dom"/>
</dbReference>
<dbReference type="NCBIfam" id="NF002895">
    <property type="entry name" value="PRK03381.1"/>
    <property type="match status" value="1"/>
</dbReference>
<dbReference type="SUPFAM" id="SSF81301">
    <property type="entry name" value="Nucleotidyltransferase"/>
    <property type="match status" value="1"/>
</dbReference>
<dbReference type="PROSITE" id="PS51831">
    <property type="entry name" value="HD"/>
    <property type="match status" value="1"/>
</dbReference>
<dbReference type="InterPro" id="IPR013546">
    <property type="entry name" value="PII_UdlTrfase/GS_AdlTrfase"/>
</dbReference>
<comment type="catalytic activity">
    <reaction evidence="6">
        <text>[protein-PII]-uridylyl-L-tyrosine + H2O = [protein-PII]-L-tyrosine + UMP + H(+)</text>
        <dbReference type="Rhea" id="RHEA:48600"/>
        <dbReference type="Rhea" id="RHEA-COMP:12147"/>
        <dbReference type="Rhea" id="RHEA-COMP:12148"/>
        <dbReference type="ChEBI" id="CHEBI:15377"/>
        <dbReference type="ChEBI" id="CHEBI:15378"/>
        <dbReference type="ChEBI" id="CHEBI:46858"/>
        <dbReference type="ChEBI" id="CHEBI:57865"/>
        <dbReference type="ChEBI" id="CHEBI:90602"/>
    </reaction>
</comment>
<dbReference type="CDD" id="cd05401">
    <property type="entry name" value="NT_GlnE_GlnD_like"/>
    <property type="match status" value="1"/>
</dbReference>
<dbReference type="InterPro" id="IPR006674">
    <property type="entry name" value="HD_domain"/>
</dbReference>
<dbReference type="KEGG" id="dtm:BJL86_1865"/>
<evidence type="ECO:0000313" key="8">
    <source>
        <dbReference type="EMBL" id="ANI92636.1"/>
    </source>
</evidence>
<dbReference type="EC" id="3.1.4.-" evidence="6"/>
<evidence type="ECO:0000256" key="3">
    <source>
        <dbReference type="ARBA" id="ARBA00022801"/>
    </source>
</evidence>
<dbReference type="InterPro" id="IPR043519">
    <property type="entry name" value="NT_sf"/>
</dbReference>
<name>A0A173LJY6_9ACTN</name>